<dbReference type="PANTHER" id="PTHR34216">
    <property type="match status" value="1"/>
</dbReference>
<reference evidence="4" key="2">
    <citation type="submission" date="2021-04" db="EMBL/GenBank/DDBJ databases">
        <authorList>
            <person name="Gilroy R."/>
        </authorList>
    </citation>
    <scope>NUCLEOTIDE SEQUENCE</scope>
    <source>
        <strain evidence="4">1345</strain>
    </source>
</reference>
<evidence type="ECO:0000313" key="5">
    <source>
        <dbReference type="Proteomes" id="UP000886750"/>
    </source>
</evidence>
<dbReference type="GO" id="GO:0016810">
    <property type="term" value="F:hydrolase activity, acting on carbon-nitrogen (but not peptide) bonds"/>
    <property type="evidence" value="ECO:0007669"/>
    <property type="project" value="InterPro"/>
</dbReference>
<dbReference type="GO" id="GO:0005576">
    <property type="term" value="C:extracellular region"/>
    <property type="evidence" value="ECO:0007669"/>
    <property type="project" value="UniProtKB-SubCell"/>
</dbReference>
<dbReference type="AlphaFoldDB" id="A0A9D2CSC4"/>
<dbReference type="Pfam" id="PF01522">
    <property type="entry name" value="Polysacc_deac_1"/>
    <property type="match status" value="1"/>
</dbReference>
<sequence>MRKIFTLSFDDGIEQDKRLIVLLKKYRLKCTFNINSGLLGTGGTVPLADGTPVRHDKIAPGEVRRVYEGFEVASHTQTHPLLTQCPPARIIEETVGDYLKLSELVGYPVRGFAYPGGHPNRDRLVTELLRGCTSLAYARTIVSTYGLAFPEDFLEWNPSLHILDARTDELIDRFCAAREDSLLYIWGHSYELDGRGGWERAEEVFARLASIEDAESMTNMEVYTLVQGGKNA</sequence>
<evidence type="ECO:0000256" key="2">
    <source>
        <dbReference type="ARBA" id="ARBA00022729"/>
    </source>
</evidence>
<evidence type="ECO:0000313" key="4">
    <source>
        <dbReference type="EMBL" id="HIY96093.1"/>
    </source>
</evidence>
<proteinExistence type="predicted"/>
<evidence type="ECO:0000256" key="1">
    <source>
        <dbReference type="ARBA" id="ARBA00004613"/>
    </source>
</evidence>
<comment type="subcellular location">
    <subcellularLocation>
        <location evidence="1">Secreted</location>
    </subcellularLocation>
</comment>
<dbReference type="InterPro" id="IPR011330">
    <property type="entry name" value="Glyco_hydro/deAcase_b/a-brl"/>
</dbReference>
<keyword evidence="2" id="KW-0732">Signal</keyword>
<dbReference type="Gene3D" id="3.20.20.370">
    <property type="entry name" value="Glycoside hydrolase/deacetylase"/>
    <property type="match status" value="1"/>
</dbReference>
<dbReference type="SUPFAM" id="SSF88713">
    <property type="entry name" value="Glycoside hydrolase/deacetylase"/>
    <property type="match status" value="1"/>
</dbReference>
<dbReference type="PROSITE" id="PS51677">
    <property type="entry name" value="NODB"/>
    <property type="match status" value="1"/>
</dbReference>
<dbReference type="EMBL" id="DXCQ01000002">
    <property type="protein sequence ID" value="HIY96093.1"/>
    <property type="molecule type" value="Genomic_DNA"/>
</dbReference>
<comment type="caution">
    <text evidence="4">The sequence shown here is derived from an EMBL/GenBank/DDBJ whole genome shotgun (WGS) entry which is preliminary data.</text>
</comment>
<organism evidence="4 5">
    <name type="scientific">Candidatus Borkfalkia excrementigallinarum</name>
    <dbReference type="NCBI Taxonomy" id="2838506"/>
    <lineage>
        <taxon>Bacteria</taxon>
        <taxon>Bacillati</taxon>
        <taxon>Bacillota</taxon>
        <taxon>Clostridia</taxon>
        <taxon>Christensenellales</taxon>
        <taxon>Christensenellaceae</taxon>
        <taxon>Candidatus Borkfalkia</taxon>
    </lineage>
</organism>
<dbReference type="CDD" id="cd10967">
    <property type="entry name" value="CE4_GLA_like_6s"/>
    <property type="match status" value="1"/>
</dbReference>
<evidence type="ECO:0000259" key="3">
    <source>
        <dbReference type="PROSITE" id="PS51677"/>
    </source>
</evidence>
<protein>
    <submittedName>
        <fullName evidence="4">Polysaccharide deacetylase family protein</fullName>
    </submittedName>
</protein>
<feature type="domain" description="NodB homology" evidence="3">
    <location>
        <begin position="3"/>
        <end position="232"/>
    </location>
</feature>
<reference evidence="4" key="1">
    <citation type="journal article" date="2021" name="PeerJ">
        <title>Extensive microbial diversity within the chicken gut microbiome revealed by metagenomics and culture.</title>
        <authorList>
            <person name="Gilroy R."/>
            <person name="Ravi A."/>
            <person name="Getino M."/>
            <person name="Pursley I."/>
            <person name="Horton D.L."/>
            <person name="Alikhan N.F."/>
            <person name="Baker D."/>
            <person name="Gharbi K."/>
            <person name="Hall N."/>
            <person name="Watson M."/>
            <person name="Adriaenssens E.M."/>
            <person name="Foster-Nyarko E."/>
            <person name="Jarju S."/>
            <person name="Secka A."/>
            <person name="Antonio M."/>
            <person name="Oren A."/>
            <person name="Chaudhuri R.R."/>
            <person name="La Ragione R."/>
            <person name="Hildebrand F."/>
            <person name="Pallen M.J."/>
        </authorList>
    </citation>
    <scope>NUCLEOTIDE SEQUENCE</scope>
    <source>
        <strain evidence="4">1345</strain>
    </source>
</reference>
<accession>A0A9D2CSC4</accession>
<gene>
    <name evidence="4" type="ORF">H9729_00215</name>
</gene>
<dbReference type="InterPro" id="IPR002509">
    <property type="entry name" value="NODB_dom"/>
</dbReference>
<dbReference type="Proteomes" id="UP000886750">
    <property type="component" value="Unassembled WGS sequence"/>
</dbReference>
<dbReference type="PANTHER" id="PTHR34216:SF3">
    <property type="entry name" value="POLY-BETA-1,6-N-ACETYL-D-GLUCOSAMINE N-DEACETYLASE"/>
    <property type="match status" value="1"/>
</dbReference>
<dbReference type="InterPro" id="IPR051398">
    <property type="entry name" value="Polysacch_Deacetylase"/>
</dbReference>
<dbReference type="GO" id="GO:0005975">
    <property type="term" value="P:carbohydrate metabolic process"/>
    <property type="evidence" value="ECO:0007669"/>
    <property type="project" value="InterPro"/>
</dbReference>
<name>A0A9D2CSC4_9FIRM</name>